<dbReference type="Gene3D" id="3.40.50.150">
    <property type="entry name" value="Vaccinia Virus protein VP39"/>
    <property type="match status" value="1"/>
</dbReference>
<dbReference type="InterPro" id="IPR041698">
    <property type="entry name" value="Methyltransf_25"/>
</dbReference>
<dbReference type="SUPFAM" id="SSF53335">
    <property type="entry name" value="S-adenosyl-L-methionine-dependent methyltransferases"/>
    <property type="match status" value="1"/>
</dbReference>
<sequence length="209" mass="22788">MSSQWQNRWEERYASVGQLWSGEPNDLLMGLAEGWQPGHSLDLGCGEGDDVLWLASRGWQVVGVDVSPTAIARLRSRSAERGLTGVEGVVVDLSSEPLPVGPFDLVTSFFMHGGPSEGSIVLEDVLVQAAERVVEGGRLLAAVHCSNPPWRRHHVRSFRPEALAAEVLALLPEGAWEVESCAEQWRDVTGPDGQAGRRSDGIVCWRRLA</sequence>
<dbReference type="InterPro" id="IPR029063">
    <property type="entry name" value="SAM-dependent_MTases_sf"/>
</dbReference>
<evidence type="ECO:0000256" key="1">
    <source>
        <dbReference type="ARBA" id="ARBA00022603"/>
    </source>
</evidence>
<dbReference type="EMBL" id="CP063989">
    <property type="protein sequence ID" value="QPL05477.1"/>
    <property type="molecule type" value="Genomic_DNA"/>
</dbReference>
<evidence type="ECO:0000313" key="6">
    <source>
        <dbReference type="Proteomes" id="UP000594637"/>
    </source>
</evidence>
<dbReference type="CDD" id="cd02440">
    <property type="entry name" value="AdoMet_MTases"/>
    <property type="match status" value="1"/>
</dbReference>
<organism evidence="5 6">
    <name type="scientific">Actinomyces respiraculi</name>
    <dbReference type="NCBI Taxonomy" id="2744574"/>
    <lineage>
        <taxon>Bacteria</taxon>
        <taxon>Bacillati</taxon>
        <taxon>Actinomycetota</taxon>
        <taxon>Actinomycetes</taxon>
        <taxon>Actinomycetales</taxon>
        <taxon>Actinomycetaceae</taxon>
        <taxon>Actinomyces</taxon>
    </lineage>
</organism>
<proteinExistence type="predicted"/>
<protein>
    <submittedName>
        <fullName evidence="5">Class I SAM-dependent methyltransferase</fullName>
    </submittedName>
</protein>
<dbReference type="GO" id="GO:0032259">
    <property type="term" value="P:methylation"/>
    <property type="evidence" value="ECO:0007669"/>
    <property type="project" value="UniProtKB-KW"/>
</dbReference>
<keyword evidence="2 5" id="KW-0808">Transferase</keyword>
<dbReference type="RefSeq" id="WP_166857522.1">
    <property type="nucleotide sequence ID" value="NZ_CP063989.1"/>
</dbReference>
<keyword evidence="6" id="KW-1185">Reference proteome</keyword>
<name>A0A7T0LKU8_9ACTO</name>
<keyword evidence="1 5" id="KW-0489">Methyltransferase</keyword>
<reference evidence="5 6" key="1">
    <citation type="submission" date="2020-11" db="EMBL/GenBank/DDBJ databases">
        <title>Actinomyces sp. ZJ750.</title>
        <authorList>
            <person name="Zhou J."/>
        </authorList>
    </citation>
    <scope>NUCLEOTIDE SEQUENCE [LARGE SCALE GENOMIC DNA]</scope>
    <source>
        <strain evidence="5 6">ZJ750</strain>
    </source>
</reference>
<dbReference type="AlphaFoldDB" id="A0A7T0LKU8"/>
<accession>A0A7T0LKU8</accession>
<dbReference type="KEGG" id="arep:ID810_00255"/>
<evidence type="ECO:0000256" key="3">
    <source>
        <dbReference type="ARBA" id="ARBA00022691"/>
    </source>
</evidence>
<dbReference type="Pfam" id="PF13649">
    <property type="entry name" value="Methyltransf_25"/>
    <property type="match status" value="1"/>
</dbReference>
<keyword evidence="3" id="KW-0949">S-adenosyl-L-methionine</keyword>
<gene>
    <name evidence="5" type="ORF">ID810_00255</name>
</gene>
<dbReference type="GO" id="GO:0008168">
    <property type="term" value="F:methyltransferase activity"/>
    <property type="evidence" value="ECO:0007669"/>
    <property type="project" value="UniProtKB-KW"/>
</dbReference>
<feature type="domain" description="Methyltransferase" evidence="4">
    <location>
        <begin position="41"/>
        <end position="112"/>
    </location>
</feature>
<dbReference type="Proteomes" id="UP000594637">
    <property type="component" value="Chromosome"/>
</dbReference>
<evidence type="ECO:0000259" key="4">
    <source>
        <dbReference type="Pfam" id="PF13649"/>
    </source>
</evidence>
<dbReference type="PANTHER" id="PTHR43464">
    <property type="entry name" value="METHYLTRANSFERASE"/>
    <property type="match status" value="1"/>
</dbReference>
<dbReference type="PANTHER" id="PTHR43464:SF19">
    <property type="entry name" value="UBIQUINONE BIOSYNTHESIS O-METHYLTRANSFERASE, MITOCHONDRIAL"/>
    <property type="match status" value="1"/>
</dbReference>
<evidence type="ECO:0000256" key="2">
    <source>
        <dbReference type="ARBA" id="ARBA00022679"/>
    </source>
</evidence>
<evidence type="ECO:0000313" key="5">
    <source>
        <dbReference type="EMBL" id="QPL05477.1"/>
    </source>
</evidence>